<dbReference type="EMBL" id="KB095858">
    <property type="protein sequence ID" value="ESO10825.1"/>
    <property type="molecule type" value="Genomic_DNA"/>
</dbReference>
<dbReference type="RefSeq" id="XP_009011094.1">
    <property type="nucleotide sequence ID" value="XM_009012846.1"/>
</dbReference>
<feature type="repeat" description="NHL" evidence="2">
    <location>
        <begin position="257"/>
        <end position="300"/>
    </location>
</feature>
<dbReference type="InterPro" id="IPR001258">
    <property type="entry name" value="NHL_repeat"/>
</dbReference>
<evidence type="ECO:0000313" key="4">
    <source>
        <dbReference type="EnsemblMetazoa" id="HelroP97048"/>
    </source>
</evidence>
<dbReference type="FunFam" id="2.120.10.30:FF:000192">
    <property type="entry name" value="Uncharacterized protein"/>
    <property type="match status" value="1"/>
</dbReference>
<dbReference type="Proteomes" id="UP000015101">
    <property type="component" value="Unassembled WGS sequence"/>
</dbReference>
<dbReference type="InParanoid" id="T1G9F1"/>
<reference evidence="5" key="1">
    <citation type="submission" date="2012-12" db="EMBL/GenBank/DDBJ databases">
        <authorList>
            <person name="Hellsten U."/>
            <person name="Grimwood J."/>
            <person name="Chapman J.A."/>
            <person name="Shapiro H."/>
            <person name="Aerts A."/>
            <person name="Otillar R.P."/>
            <person name="Terry A.Y."/>
            <person name="Boore J.L."/>
            <person name="Simakov O."/>
            <person name="Marletaz F."/>
            <person name="Cho S.-J."/>
            <person name="Edsinger-Gonzales E."/>
            <person name="Havlak P."/>
            <person name="Kuo D.-H."/>
            <person name="Larsson T."/>
            <person name="Lv J."/>
            <person name="Arendt D."/>
            <person name="Savage R."/>
            <person name="Osoegawa K."/>
            <person name="de Jong P."/>
            <person name="Lindberg D.R."/>
            <person name="Seaver E.C."/>
            <person name="Weisblat D.A."/>
            <person name="Putnam N.H."/>
            <person name="Grigoriev I.V."/>
            <person name="Rokhsar D.S."/>
        </authorList>
    </citation>
    <scope>NUCLEOTIDE SEQUENCE</scope>
</reference>
<dbReference type="FunFam" id="2.120.10.30:FF:000366">
    <property type="entry name" value="Uncharacterized protein"/>
    <property type="match status" value="1"/>
</dbReference>
<feature type="repeat" description="NHL" evidence="2">
    <location>
        <begin position="210"/>
        <end position="253"/>
    </location>
</feature>
<dbReference type="OMA" id="KFLGWIG"/>
<keyword evidence="1" id="KW-0677">Repeat</keyword>
<keyword evidence="5" id="KW-1185">Reference proteome</keyword>
<dbReference type="HOGENOM" id="CLU_812047_0_0_1"/>
<dbReference type="CTD" id="20217698"/>
<dbReference type="InterPro" id="IPR050952">
    <property type="entry name" value="TRIM-NHL_E3_ligases"/>
</dbReference>
<evidence type="ECO:0000313" key="5">
    <source>
        <dbReference type="Proteomes" id="UP000015101"/>
    </source>
</evidence>
<dbReference type="AlphaFoldDB" id="T1G9F1"/>
<dbReference type="CDD" id="cd05819">
    <property type="entry name" value="NHL"/>
    <property type="match status" value="1"/>
</dbReference>
<dbReference type="Gene3D" id="2.120.10.30">
    <property type="entry name" value="TolB, C-terminal domain"/>
    <property type="match status" value="2"/>
</dbReference>
<evidence type="ECO:0000313" key="3">
    <source>
        <dbReference type="EMBL" id="ESO10825.1"/>
    </source>
</evidence>
<gene>
    <name evidence="4" type="primary">20217698</name>
    <name evidence="3" type="ORF">HELRODRAFT_97048</name>
</gene>
<sequence>MQMFVPSDDINIGEIEACEISVDLVRKVSGIQSPLRSSSPCNNSSDLFSSSFYIEQLDNSLKKLNIRYLKNAQVIWKIEQIGSKVGEINEVYDVAISQDGVVYVAEWLNQRIQIFDAISGCSKVIIGQNQVQPWGITLISDGHIAVTDEKQRTVKIFNRQGAVSRSWKKQQFGWPRGITCSKNKNIVLTDTQHGRHTVNVLNGEGKLIVQFEGGGTGKIKDQFHWPRYVATDSQNKIIVSDGANHCVKIFDKQGRYLFKFGSQGSSDGLLKHPRGVCVDQADNILVADHDNDRVSIFNKDGNFVRHVLNIPKPRGLALNERGLLVVSNKSSVVLFKILDFMA</sequence>
<organism evidence="4 5">
    <name type="scientific">Helobdella robusta</name>
    <name type="common">Californian leech</name>
    <dbReference type="NCBI Taxonomy" id="6412"/>
    <lineage>
        <taxon>Eukaryota</taxon>
        <taxon>Metazoa</taxon>
        <taxon>Spiralia</taxon>
        <taxon>Lophotrochozoa</taxon>
        <taxon>Annelida</taxon>
        <taxon>Clitellata</taxon>
        <taxon>Hirudinea</taxon>
        <taxon>Rhynchobdellida</taxon>
        <taxon>Glossiphoniidae</taxon>
        <taxon>Helobdella</taxon>
    </lineage>
</organism>
<dbReference type="GO" id="GO:0008270">
    <property type="term" value="F:zinc ion binding"/>
    <property type="evidence" value="ECO:0007669"/>
    <property type="project" value="UniProtKB-KW"/>
</dbReference>
<dbReference type="PANTHER" id="PTHR24104:SF25">
    <property type="entry name" value="PROTEIN LIN-41"/>
    <property type="match status" value="1"/>
</dbReference>
<evidence type="ECO:0008006" key="6">
    <source>
        <dbReference type="Google" id="ProtNLM"/>
    </source>
</evidence>
<reference evidence="4" key="3">
    <citation type="submission" date="2015-06" db="UniProtKB">
        <authorList>
            <consortium name="EnsemblMetazoa"/>
        </authorList>
    </citation>
    <scope>IDENTIFICATION</scope>
</reference>
<proteinExistence type="predicted"/>
<evidence type="ECO:0000256" key="2">
    <source>
        <dbReference type="PROSITE-ProRule" id="PRU00504"/>
    </source>
</evidence>
<dbReference type="SUPFAM" id="SSF101898">
    <property type="entry name" value="NHL repeat"/>
    <property type="match status" value="1"/>
</dbReference>
<dbReference type="OrthoDB" id="10039644at2759"/>
<dbReference type="EnsemblMetazoa" id="HelroT97048">
    <property type="protein sequence ID" value="HelroP97048"/>
    <property type="gene ID" value="HelroG97048"/>
</dbReference>
<dbReference type="Pfam" id="PF01436">
    <property type="entry name" value="NHL"/>
    <property type="match status" value="2"/>
</dbReference>
<dbReference type="STRING" id="6412.T1G9F1"/>
<evidence type="ECO:0000256" key="1">
    <source>
        <dbReference type="ARBA" id="ARBA00022737"/>
    </source>
</evidence>
<dbReference type="PANTHER" id="PTHR24104">
    <property type="entry name" value="E3 UBIQUITIN-PROTEIN LIGASE NHLRC1-RELATED"/>
    <property type="match status" value="1"/>
</dbReference>
<reference evidence="3 5" key="2">
    <citation type="journal article" date="2013" name="Nature">
        <title>Insights into bilaterian evolution from three spiralian genomes.</title>
        <authorList>
            <person name="Simakov O."/>
            <person name="Marletaz F."/>
            <person name="Cho S.J."/>
            <person name="Edsinger-Gonzales E."/>
            <person name="Havlak P."/>
            <person name="Hellsten U."/>
            <person name="Kuo D.H."/>
            <person name="Larsson T."/>
            <person name="Lv J."/>
            <person name="Arendt D."/>
            <person name="Savage R."/>
            <person name="Osoegawa K."/>
            <person name="de Jong P."/>
            <person name="Grimwood J."/>
            <person name="Chapman J.A."/>
            <person name="Shapiro H."/>
            <person name="Aerts A."/>
            <person name="Otillar R.P."/>
            <person name="Terry A.Y."/>
            <person name="Boore J.L."/>
            <person name="Grigoriev I.V."/>
            <person name="Lindberg D.R."/>
            <person name="Seaver E.C."/>
            <person name="Weisblat D.A."/>
            <person name="Putnam N.H."/>
            <person name="Rokhsar D.S."/>
        </authorList>
    </citation>
    <scope>NUCLEOTIDE SEQUENCE</scope>
</reference>
<protein>
    <recommendedName>
        <fullName evidence="6">SMP-30/Gluconolactonase/LRE-like region domain-containing protein</fullName>
    </recommendedName>
</protein>
<dbReference type="eggNOG" id="KOG2177">
    <property type="taxonomic scope" value="Eukaryota"/>
</dbReference>
<dbReference type="EMBL" id="AMQM01002756">
    <property type="status" value="NOT_ANNOTATED_CDS"/>
    <property type="molecule type" value="Genomic_DNA"/>
</dbReference>
<dbReference type="KEGG" id="hro:HELRODRAFT_97048"/>
<feature type="repeat" description="NHL" evidence="2">
    <location>
        <begin position="120"/>
        <end position="160"/>
    </location>
</feature>
<name>T1G9F1_HELRO</name>
<accession>T1G9F1</accession>
<dbReference type="PROSITE" id="PS51125">
    <property type="entry name" value="NHL"/>
    <property type="match status" value="3"/>
</dbReference>
<dbReference type="GeneID" id="20217698"/>
<dbReference type="GO" id="GO:0005576">
    <property type="term" value="C:extracellular region"/>
    <property type="evidence" value="ECO:0000318"/>
    <property type="project" value="GO_Central"/>
</dbReference>
<dbReference type="InterPro" id="IPR011042">
    <property type="entry name" value="6-blade_b-propeller_TolB-like"/>
</dbReference>